<evidence type="ECO:0000313" key="2">
    <source>
        <dbReference type="Proteomes" id="UP001472677"/>
    </source>
</evidence>
<keyword evidence="2" id="KW-1185">Reference proteome</keyword>
<name>A0ABR2EPX8_9ROSI</name>
<comment type="caution">
    <text evidence="1">The sequence shown here is derived from an EMBL/GenBank/DDBJ whole genome shotgun (WGS) entry which is preliminary data.</text>
</comment>
<evidence type="ECO:0008006" key="3">
    <source>
        <dbReference type="Google" id="ProtNLM"/>
    </source>
</evidence>
<dbReference type="Proteomes" id="UP001472677">
    <property type="component" value="Unassembled WGS sequence"/>
</dbReference>
<dbReference type="PANTHER" id="PTHR34427">
    <property type="entry name" value="DUF4283 DOMAIN PROTEIN"/>
    <property type="match status" value="1"/>
</dbReference>
<dbReference type="PANTHER" id="PTHR34427:SF5">
    <property type="entry name" value="DUF4283 DOMAIN-CONTAINING PROTEIN"/>
    <property type="match status" value="1"/>
</dbReference>
<sequence length="270" mass="30012">MLNSWFISIDSYDSFISSKKLKIWVNLEGFPIDAWHESIFISITSKWGSFVKLDEDTACKNRFDIAKVLVSVSLISDIPQQVDISVNGVVHSVKVTTMEFEDDRCWIDHDQAKSQFVNFNNRHGFSGDGDSPMSWAEMSISKVQEGDAIQVGQARPKCMALLARSTSAKKARGIPIISNQKTVPSFHQSDMVSNSIPKDMTGPVGLPVVGSRDAPSTSSQQQKYMHNSNLVAEAKETLEVCKNLGLHFEAPDENVVNRHVEIEVESHISL</sequence>
<gene>
    <name evidence="1" type="ORF">V6N12_036202</name>
</gene>
<reference evidence="1 2" key="1">
    <citation type="journal article" date="2024" name="G3 (Bethesda)">
        <title>Genome assembly of Hibiscus sabdariffa L. provides insights into metabolisms of medicinal natural products.</title>
        <authorList>
            <person name="Kim T."/>
        </authorList>
    </citation>
    <scope>NUCLEOTIDE SEQUENCE [LARGE SCALE GENOMIC DNA]</scope>
    <source>
        <strain evidence="1">TK-2024</strain>
        <tissue evidence="1">Old leaves</tissue>
    </source>
</reference>
<protein>
    <recommendedName>
        <fullName evidence="3">DUF4283 domain-containing protein</fullName>
    </recommendedName>
</protein>
<proteinExistence type="predicted"/>
<dbReference type="EMBL" id="JBBPBM010000011">
    <property type="protein sequence ID" value="KAK8564071.1"/>
    <property type="molecule type" value="Genomic_DNA"/>
</dbReference>
<evidence type="ECO:0000313" key="1">
    <source>
        <dbReference type="EMBL" id="KAK8564071.1"/>
    </source>
</evidence>
<accession>A0ABR2EPX8</accession>
<organism evidence="1 2">
    <name type="scientific">Hibiscus sabdariffa</name>
    <name type="common">roselle</name>
    <dbReference type="NCBI Taxonomy" id="183260"/>
    <lineage>
        <taxon>Eukaryota</taxon>
        <taxon>Viridiplantae</taxon>
        <taxon>Streptophyta</taxon>
        <taxon>Embryophyta</taxon>
        <taxon>Tracheophyta</taxon>
        <taxon>Spermatophyta</taxon>
        <taxon>Magnoliopsida</taxon>
        <taxon>eudicotyledons</taxon>
        <taxon>Gunneridae</taxon>
        <taxon>Pentapetalae</taxon>
        <taxon>rosids</taxon>
        <taxon>malvids</taxon>
        <taxon>Malvales</taxon>
        <taxon>Malvaceae</taxon>
        <taxon>Malvoideae</taxon>
        <taxon>Hibiscus</taxon>
    </lineage>
</organism>